<proteinExistence type="predicted"/>
<dbReference type="AlphaFoldDB" id="A0A1T4QTF0"/>
<evidence type="ECO:0000313" key="2">
    <source>
        <dbReference type="EMBL" id="SKA07059.1"/>
    </source>
</evidence>
<feature type="signal peptide" evidence="1">
    <location>
        <begin position="1"/>
        <end position="19"/>
    </location>
</feature>
<evidence type="ECO:0000256" key="1">
    <source>
        <dbReference type="SAM" id="SignalP"/>
    </source>
</evidence>
<gene>
    <name evidence="2" type="ORF">SAMN02745174_02445</name>
</gene>
<name>A0A1T4QTF0_9FUSO</name>
<dbReference type="InterPro" id="IPR005618">
    <property type="entry name" value="OMPW"/>
</dbReference>
<dbReference type="OrthoDB" id="81819at2"/>
<organism evidence="2 3">
    <name type="scientific">Cetobacterium ceti</name>
    <dbReference type="NCBI Taxonomy" id="180163"/>
    <lineage>
        <taxon>Bacteria</taxon>
        <taxon>Fusobacteriati</taxon>
        <taxon>Fusobacteriota</taxon>
        <taxon>Fusobacteriia</taxon>
        <taxon>Fusobacteriales</taxon>
        <taxon>Fusobacteriaceae</taxon>
        <taxon>Cetobacterium</taxon>
    </lineage>
</organism>
<accession>A0A1T4QTF0</accession>
<keyword evidence="1" id="KW-0732">Signal</keyword>
<dbReference type="RefSeq" id="WP_078694867.1">
    <property type="nucleotide sequence ID" value="NZ_FUWX01000031.1"/>
</dbReference>
<dbReference type="GO" id="GO:0019867">
    <property type="term" value="C:outer membrane"/>
    <property type="evidence" value="ECO:0007669"/>
    <property type="project" value="InterPro"/>
</dbReference>
<keyword evidence="3" id="KW-1185">Reference proteome</keyword>
<dbReference type="EMBL" id="FUWX01000031">
    <property type="protein sequence ID" value="SKA07059.1"/>
    <property type="molecule type" value="Genomic_DNA"/>
</dbReference>
<dbReference type="Gene3D" id="2.40.160.20">
    <property type="match status" value="1"/>
</dbReference>
<dbReference type="InterPro" id="IPR011250">
    <property type="entry name" value="OMP/PagP_B-barrel"/>
</dbReference>
<sequence length="254" mass="28793">MKKLILATLILSLGTSVFAKEIIQQPVVEEVQEEVVEIAPVEAVVEPVKEQKRDTHIYFKAGANLISRYSEYKDKGLYGDPEQKITKGKTKGFGYELAIEGTKDVTDNLEMGLGIAYQNNNEFKKYSYMIEQESESTTFGKYNSVPVYLTGKYNFNTDSNWKPYIKANLGYSFNIQEKDVKNYYENGRDSYKLKVKNGVYAGIGTGVEYDNFLVDLTYSVNYAKATIHGDNAKTKSQRLDYGRIVLSVGYKLDI</sequence>
<dbReference type="SUPFAM" id="SSF56925">
    <property type="entry name" value="OMPA-like"/>
    <property type="match status" value="1"/>
</dbReference>
<feature type="chain" id="PRO_5012368790" evidence="1">
    <location>
        <begin position="20"/>
        <end position="254"/>
    </location>
</feature>
<dbReference type="Pfam" id="PF03922">
    <property type="entry name" value="OmpW"/>
    <property type="match status" value="1"/>
</dbReference>
<dbReference type="Proteomes" id="UP000191153">
    <property type="component" value="Unassembled WGS sequence"/>
</dbReference>
<evidence type="ECO:0000313" key="3">
    <source>
        <dbReference type="Proteomes" id="UP000191153"/>
    </source>
</evidence>
<protein>
    <submittedName>
        <fullName evidence="2">Outer membrane protein beta-barrel domain-containing protein</fullName>
    </submittedName>
</protein>
<reference evidence="2 3" key="1">
    <citation type="submission" date="2017-02" db="EMBL/GenBank/DDBJ databases">
        <authorList>
            <person name="Peterson S.W."/>
        </authorList>
    </citation>
    <scope>NUCLEOTIDE SEQUENCE [LARGE SCALE GENOMIC DNA]</scope>
    <source>
        <strain evidence="2 3">ATCC 700028</strain>
    </source>
</reference>